<dbReference type="STRING" id="318479.A0A158Q2J8"/>
<evidence type="ECO:0000313" key="5">
    <source>
        <dbReference type="Proteomes" id="UP000274756"/>
    </source>
</evidence>
<name>A0A158Q2J8_DRAME</name>
<evidence type="ECO:0000313" key="3">
    <source>
        <dbReference type="EMBL" id="VDN54659.1"/>
    </source>
</evidence>
<organism evidence="4 6">
    <name type="scientific">Dracunculus medinensis</name>
    <name type="common">Guinea worm</name>
    <dbReference type="NCBI Taxonomy" id="318479"/>
    <lineage>
        <taxon>Eukaryota</taxon>
        <taxon>Metazoa</taxon>
        <taxon>Ecdysozoa</taxon>
        <taxon>Nematoda</taxon>
        <taxon>Chromadorea</taxon>
        <taxon>Rhabditida</taxon>
        <taxon>Spirurina</taxon>
        <taxon>Dracunculoidea</taxon>
        <taxon>Dracunculidae</taxon>
        <taxon>Dracunculus</taxon>
    </lineage>
</organism>
<feature type="coiled-coil region" evidence="1">
    <location>
        <begin position="34"/>
        <end position="162"/>
    </location>
</feature>
<feature type="compositionally biased region" description="Basic and acidic residues" evidence="2">
    <location>
        <begin position="1"/>
        <end position="11"/>
    </location>
</feature>
<keyword evidence="5" id="KW-1185">Reference proteome</keyword>
<evidence type="ECO:0000256" key="1">
    <source>
        <dbReference type="SAM" id="Coils"/>
    </source>
</evidence>
<evidence type="ECO:0000313" key="6">
    <source>
        <dbReference type="WBParaSite" id="DME_0000027201-mRNA-1"/>
    </source>
</evidence>
<proteinExistence type="predicted"/>
<dbReference type="Proteomes" id="UP000038040">
    <property type="component" value="Unplaced"/>
</dbReference>
<accession>A0A158Q2J8</accession>
<dbReference type="WBParaSite" id="DME_0000027201-mRNA-1">
    <property type="protein sequence ID" value="DME_0000027201-mRNA-1"/>
    <property type="gene ID" value="DME_0000027201"/>
</dbReference>
<feature type="coiled-coil region" evidence="1">
    <location>
        <begin position="346"/>
        <end position="415"/>
    </location>
</feature>
<dbReference type="EMBL" id="UYYG01001150">
    <property type="protein sequence ID" value="VDN54659.1"/>
    <property type="molecule type" value="Genomic_DNA"/>
</dbReference>
<dbReference type="AlphaFoldDB" id="A0A158Q2J8"/>
<evidence type="ECO:0000313" key="4">
    <source>
        <dbReference type="Proteomes" id="UP000038040"/>
    </source>
</evidence>
<reference evidence="3 5" key="2">
    <citation type="submission" date="2018-11" db="EMBL/GenBank/DDBJ databases">
        <authorList>
            <consortium name="Pathogen Informatics"/>
        </authorList>
    </citation>
    <scope>NUCLEOTIDE SEQUENCE [LARGE SCALE GENOMIC DNA]</scope>
</reference>
<dbReference type="Proteomes" id="UP000274756">
    <property type="component" value="Unassembled WGS sequence"/>
</dbReference>
<reference evidence="6" key="1">
    <citation type="submission" date="2016-04" db="UniProtKB">
        <authorList>
            <consortium name="WormBaseParasite"/>
        </authorList>
    </citation>
    <scope>IDENTIFICATION</scope>
</reference>
<gene>
    <name evidence="3" type="ORF">DME_LOCUS4632</name>
</gene>
<sequence length="547" mass="64150">MNINREAEKKWANRPVSEQLDVPSSSSFRESRTLKEKKKLIQDLSDRKRMLENERDTRRNTILVLEKKLRQANNNVKYISNNLHTKEIECNVLNEELDEWRNRVSAVLELNSQYELQIDELKQQIIRQEVTLKLLRQSDYVASSQKNELNILHEQQESIEKQLKETLDIKQSYFHELLTMKESHSALVRTTNAEKLQLIKKIFDFEAIIESLKKQLLDSQCKQEQELYSERAHSLELARHLNKCEQQKADMELQLRVIAEEHKFLNDKLNKQSELTANLSKKELEISKSLLEELYEFRQFLFENEILGLNYDMKIALNETEQLKNVISTIRSQAVLQKENSGHREAQCLKHEENQIRELVQSLEEQNKTHVAQIQEMRIRMNAAENELEHLRFRLREKNQEETCLRAKLASLEELEKRRVTSAPTNHPLFEDEGGCNILSSTVSSKETPLAISSSTFSTSLGAFKCSKNRNQSVDNELKLTRYDRKFPLHLKSEHSLEALIPEDKLEEKKDRNVENSQTQQVSEANRKSTCLRYLVNYQKSIAAVDF</sequence>
<feature type="region of interest" description="Disordered" evidence="2">
    <location>
        <begin position="1"/>
        <end position="31"/>
    </location>
</feature>
<keyword evidence="1" id="KW-0175">Coiled coil</keyword>
<evidence type="ECO:0000256" key="2">
    <source>
        <dbReference type="SAM" id="MobiDB-lite"/>
    </source>
</evidence>
<protein>
    <submittedName>
        <fullName evidence="3 6">Uncharacterized protein</fullName>
    </submittedName>
</protein>